<keyword evidence="7" id="KW-0067">ATP-binding</keyword>
<evidence type="ECO:0000313" key="13">
    <source>
        <dbReference type="EMBL" id="EFX67348.1"/>
    </source>
</evidence>
<sequence length="90" mass="10106">MCTVIEQPNRKQSHNFRLRIGIEYGPVIAGVVGAQKPLYDIRGDTFNKASGLEYTSQLDDIQKKTAKLLEAVGIYCEKRGETFLKGKFLV</sequence>
<evidence type="ECO:0000256" key="4">
    <source>
        <dbReference type="ARBA" id="ARBA00022692"/>
    </source>
</evidence>
<dbReference type="GO" id="GO:0046872">
    <property type="term" value="F:metal ion binding"/>
    <property type="evidence" value="ECO:0007669"/>
    <property type="project" value="UniProtKB-KW"/>
</dbReference>
<dbReference type="OrthoDB" id="6370137at2759"/>
<keyword evidence="6" id="KW-0547">Nucleotide-binding</keyword>
<comment type="catalytic activity">
    <reaction evidence="1">
        <text>ATP = 3',5'-cyclic AMP + diphosphate</text>
        <dbReference type="Rhea" id="RHEA:15389"/>
        <dbReference type="ChEBI" id="CHEBI:30616"/>
        <dbReference type="ChEBI" id="CHEBI:33019"/>
        <dbReference type="ChEBI" id="CHEBI:58165"/>
        <dbReference type="EC" id="4.6.1.1"/>
    </reaction>
</comment>
<organism evidence="13 14">
    <name type="scientific">Daphnia pulex</name>
    <name type="common">Water flea</name>
    <dbReference type="NCBI Taxonomy" id="6669"/>
    <lineage>
        <taxon>Eukaryota</taxon>
        <taxon>Metazoa</taxon>
        <taxon>Ecdysozoa</taxon>
        <taxon>Arthropoda</taxon>
        <taxon>Crustacea</taxon>
        <taxon>Branchiopoda</taxon>
        <taxon>Diplostraca</taxon>
        <taxon>Cladocera</taxon>
        <taxon>Anomopoda</taxon>
        <taxon>Daphniidae</taxon>
        <taxon>Daphnia</taxon>
    </lineage>
</organism>
<dbReference type="Gene3D" id="3.30.70.1230">
    <property type="entry name" value="Nucleotide cyclase"/>
    <property type="match status" value="1"/>
</dbReference>
<keyword evidence="9" id="KW-1133">Transmembrane helix</keyword>
<name>E9HLH4_DAPPU</name>
<proteinExistence type="predicted"/>
<evidence type="ECO:0000256" key="6">
    <source>
        <dbReference type="ARBA" id="ARBA00022741"/>
    </source>
</evidence>
<keyword evidence="4" id="KW-0812">Transmembrane</keyword>
<dbReference type="GO" id="GO:0005524">
    <property type="term" value="F:ATP binding"/>
    <property type="evidence" value="ECO:0007669"/>
    <property type="project" value="UniProtKB-KW"/>
</dbReference>
<evidence type="ECO:0000256" key="3">
    <source>
        <dbReference type="ARBA" id="ARBA00012201"/>
    </source>
</evidence>
<evidence type="ECO:0000256" key="7">
    <source>
        <dbReference type="ARBA" id="ARBA00022840"/>
    </source>
</evidence>
<dbReference type="GO" id="GO:0016020">
    <property type="term" value="C:membrane"/>
    <property type="evidence" value="ECO:0007669"/>
    <property type="project" value="UniProtKB-SubCell"/>
</dbReference>
<evidence type="ECO:0000256" key="1">
    <source>
        <dbReference type="ARBA" id="ARBA00001593"/>
    </source>
</evidence>
<dbReference type="eggNOG" id="KOG3619">
    <property type="taxonomic scope" value="Eukaryota"/>
</dbReference>
<dbReference type="CDD" id="cd07302">
    <property type="entry name" value="CHD"/>
    <property type="match status" value="1"/>
</dbReference>
<dbReference type="Pfam" id="PF00211">
    <property type="entry name" value="Guanylate_cyc"/>
    <property type="match status" value="1"/>
</dbReference>
<dbReference type="EMBL" id="GL732679">
    <property type="protein sequence ID" value="EFX67348.1"/>
    <property type="molecule type" value="Genomic_DNA"/>
</dbReference>
<dbReference type="HOGENOM" id="CLU_2443056_0_0_1"/>
<dbReference type="GO" id="GO:0009190">
    <property type="term" value="P:cyclic nucleotide biosynthetic process"/>
    <property type="evidence" value="ECO:0007669"/>
    <property type="project" value="InterPro"/>
</dbReference>
<dbReference type="FunFam" id="3.30.70.1230:FF:000218">
    <property type="entry name" value="Uncharacterized protein"/>
    <property type="match status" value="1"/>
</dbReference>
<evidence type="ECO:0000256" key="9">
    <source>
        <dbReference type="ARBA" id="ARBA00022989"/>
    </source>
</evidence>
<evidence type="ECO:0000256" key="8">
    <source>
        <dbReference type="ARBA" id="ARBA00022842"/>
    </source>
</evidence>
<evidence type="ECO:0000256" key="2">
    <source>
        <dbReference type="ARBA" id="ARBA00004141"/>
    </source>
</evidence>
<dbReference type="GO" id="GO:0004016">
    <property type="term" value="F:adenylate cyclase activity"/>
    <property type="evidence" value="ECO:0007669"/>
    <property type="project" value="UniProtKB-EC"/>
</dbReference>
<evidence type="ECO:0000256" key="5">
    <source>
        <dbReference type="ARBA" id="ARBA00022723"/>
    </source>
</evidence>
<keyword evidence="10" id="KW-0472">Membrane</keyword>
<comment type="subcellular location">
    <subcellularLocation>
        <location evidence="2">Membrane</location>
        <topology evidence="2">Multi-pass membrane protein</topology>
    </subcellularLocation>
</comment>
<dbReference type="InParanoid" id="E9HLH4"/>
<protein>
    <recommendedName>
        <fullName evidence="3">adenylate cyclase</fullName>
        <ecNumber evidence="3">4.6.1.1</ecNumber>
    </recommendedName>
</protein>
<dbReference type="SUPFAM" id="SSF55073">
    <property type="entry name" value="Nucleotide cyclase"/>
    <property type="match status" value="1"/>
</dbReference>
<evidence type="ECO:0000256" key="11">
    <source>
        <dbReference type="ARBA" id="ARBA00023239"/>
    </source>
</evidence>
<dbReference type="PROSITE" id="PS50125">
    <property type="entry name" value="GUANYLATE_CYCLASE_2"/>
    <property type="match status" value="1"/>
</dbReference>
<accession>E9HLH4</accession>
<dbReference type="PhylomeDB" id="E9HLH4"/>
<keyword evidence="14" id="KW-1185">Reference proteome</keyword>
<dbReference type="AlphaFoldDB" id="E9HLH4"/>
<dbReference type="Proteomes" id="UP000000305">
    <property type="component" value="Unassembled WGS sequence"/>
</dbReference>
<evidence type="ECO:0000313" key="14">
    <source>
        <dbReference type="Proteomes" id="UP000000305"/>
    </source>
</evidence>
<dbReference type="PANTHER" id="PTHR45627">
    <property type="entry name" value="ADENYLATE CYCLASE TYPE 1"/>
    <property type="match status" value="1"/>
</dbReference>
<dbReference type="STRING" id="6669.E9HLH4"/>
<dbReference type="InterPro" id="IPR029787">
    <property type="entry name" value="Nucleotide_cyclase"/>
</dbReference>
<dbReference type="EC" id="4.6.1.1" evidence="3"/>
<dbReference type="KEGG" id="dpx:DAPPUDRAFT_331100"/>
<evidence type="ECO:0000259" key="12">
    <source>
        <dbReference type="PROSITE" id="PS50125"/>
    </source>
</evidence>
<gene>
    <name evidence="13" type="ORF">DAPPUDRAFT_331100</name>
</gene>
<dbReference type="GO" id="GO:0035556">
    <property type="term" value="P:intracellular signal transduction"/>
    <property type="evidence" value="ECO:0007669"/>
    <property type="project" value="InterPro"/>
</dbReference>
<keyword evidence="5" id="KW-0479">Metal-binding</keyword>
<keyword evidence="8" id="KW-0460">Magnesium</keyword>
<reference evidence="13 14" key="1">
    <citation type="journal article" date="2011" name="Science">
        <title>The ecoresponsive genome of Daphnia pulex.</title>
        <authorList>
            <person name="Colbourne J.K."/>
            <person name="Pfrender M.E."/>
            <person name="Gilbert D."/>
            <person name="Thomas W.K."/>
            <person name="Tucker A."/>
            <person name="Oakley T.H."/>
            <person name="Tokishita S."/>
            <person name="Aerts A."/>
            <person name="Arnold G.J."/>
            <person name="Basu M.K."/>
            <person name="Bauer D.J."/>
            <person name="Caceres C.E."/>
            <person name="Carmel L."/>
            <person name="Casola C."/>
            <person name="Choi J.H."/>
            <person name="Detter J.C."/>
            <person name="Dong Q."/>
            <person name="Dusheyko S."/>
            <person name="Eads B.D."/>
            <person name="Frohlich T."/>
            <person name="Geiler-Samerotte K.A."/>
            <person name="Gerlach D."/>
            <person name="Hatcher P."/>
            <person name="Jogdeo S."/>
            <person name="Krijgsveld J."/>
            <person name="Kriventseva E.V."/>
            <person name="Kultz D."/>
            <person name="Laforsch C."/>
            <person name="Lindquist E."/>
            <person name="Lopez J."/>
            <person name="Manak J.R."/>
            <person name="Muller J."/>
            <person name="Pangilinan J."/>
            <person name="Patwardhan R.P."/>
            <person name="Pitluck S."/>
            <person name="Pritham E.J."/>
            <person name="Rechtsteiner A."/>
            <person name="Rho M."/>
            <person name="Rogozin I.B."/>
            <person name="Sakarya O."/>
            <person name="Salamov A."/>
            <person name="Schaack S."/>
            <person name="Shapiro H."/>
            <person name="Shiga Y."/>
            <person name="Skalitzky C."/>
            <person name="Smith Z."/>
            <person name="Souvorov A."/>
            <person name="Sung W."/>
            <person name="Tang Z."/>
            <person name="Tsuchiya D."/>
            <person name="Tu H."/>
            <person name="Vos H."/>
            <person name="Wang M."/>
            <person name="Wolf Y.I."/>
            <person name="Yamagata H."/>
            <person name="Yamada T."/>
            <person name="Ye Y."/>
            <person name="Shaw J.R."/>
            <person name="Andrews J."/>
            <person name="Crease T.J."/>
            <person name="Tang H."/>
            <person name="Lucas S.M."/>
            <person name="Robertson H.M."/>
            <person name="Bork P."/>
            <person name="Koonin E.V."/>
            <person name="Zdobnov E.M."/>
            <person name="Grigoriev I.V."/>
            <person name="Lynch M."/>
            <person name="Boore J.L."/>
        </authorList>
    </citation>
    <scope>NUCLEOTIDE SEQUENCE [LARGE SCALE GENOMIC DNA]</scope>
</reference>
<evidence type="ECO:0000256" key="10">
    <source>
        <dbReference type="ARBA" id="ARBA00023136"/>
    </source>
</evidence>
<feature type="domain" description="Guanylate cyclase" evidence="12">
    <location>
        <begin position="1"/>
        <end position="53"/>
    </location>
</feature>
<dbReference type="InterPro" id="IPR001054">
    <property type="entry name" value="A/G_cyclase"/>
</dbReference>
<keyword evidence="11" id="KW-0456">Lyase</keyword>
<dbReference type="PANTHER" id="PTHR45627:SF12">
    <property type="entry name" value="ADENYLATE CYCLASE TYPE 2"/>
    <property type="match status" value="1"/>
</dbReference>